<dbReference type="EMBL" id="JAPESX010002708">
    <property type="protein sequence ID" value="KAJ8106830.1"/>
    <property type="molecule type" value="Genomic_DNA"/>
</dbReference>
<comment type="caution">
    <text evidence="1">The sequence shown here is derived from an EMBL/GenBank/DDBJ whole genome shotgun (WGS) entry which is preliminary data.</text>
</comment>
<keyword evidence="2" id="KW-1185">Reference proteome</keyword>
<proteinExistence type="predicted"/>
<dbReference type="Proteomes" id="UP001153334">
    <property type="component" value="Unassembled WGS sequence"/>
</dbReference>
<organism evidence="1 2">
    <name type="scientific">Nemania bipapillata</name>
    <dbReference type="NCBI Taxonomy" id="110536"/>
    <lineage>
        <taxon>Eukaryota</taxon>
        <taxon>Fungi</taxon>
        <taxon>Dikarya</taxon>
        <taxon>Ascomycota</taxon>
        <taxon>Pezizomycotina</taxon>
        <taxon>Sordariomycetes</taxon>
        <taxon>Xylariomycetidae</taxon>
        <taxon>Xylariales</taxon>
        <taxon>Xylariaceae</taxon>
        <taxon>Nemania</taxon>
    </lineage>
</organism>
<reference evidence="1" key="1">
    <citation type="submission" date="2022-11" db="EMBL/GenBank/DDBJ databases">
        <title>Genome Sequence of Nemania bipapillata.</title>
        <authorList>
            <person name="Buettner E."/>
        </authorList>
    </citation>
    <scope>NUCLEOTIDE SEQUENCE</scope>
    <source>
        <strain evidence="1">CP14</strain>
    </source>
</reference>
<name>A0ACC2HVA9_9PEZI</name>
<protein>
    <submittedName>
        <fullName evidence="1">Uncharacterized protein</fullName>
    </submittedName>
</protein>
<evidence type="ECO:0000313" key="1">
    <source>
        <dbReference type="EMBL" id="KAJ8106830.1"/>
    </source>
</evidence>
<evidence type="ECO:0000313" key="2">
    <source>
        <dbReference type="Proteomes" id="UP001153334"/>
    </source>
</evidence>
<accession>A0ACC2HVA9</accession>
<gene>
    <name evidence="1" type="ORF">ONZ43_g6928</name>
</gene>
<sequence>MPEIFQQATCTLAFLGADEESNLAIQTLMQIGLREDLEPESSQWPEDLPRCPLSWGEQGVPSAEDPVWGEVMSLFRRPWFRRAWVVQEIIVASNIKVVCGQYNIQWDDLVHVMERVRKALLTTEIDQSAWEPFLALNELRRWEKKSVRWPILRLLESFRHVDSKLRRDRFYALLGIASDGHLEDFEPNYHCPFELVVQKFASALIVRLIKDGSAMELLYRAGMGSDPGRFPSWMPDWTTKQWNCLHESSGRGVTYGASEARPERIECVFGPGGLVNELRIEGYFVDEIEKVSDVANESHNRLEFFWGVEKMLGTKKMRSVYTDDALQKLLWKVPIADSMHPEVASSSDVSLETSYEAFRKRAKRARHAQRYKTMPKQREREKPYLSVLDKFPGWRFIITKKRSLCGIAPNNVQARDKLYVFSGGDVPFVLRESQDRKGAFQLVGGCYVSGIMYGQALEFEDVTKTIVSIH</sequence>